<dbReference type="GO" id="GO:0044571">
    <property type="term" value="P:[2Fe-2S] cluster assembly"/>
    <property type="evidence" value="ECO:0007669"/>
    <property type="project" value="InterPro"/>
</dbReference>
<sequence length="194" mass="22150">KNCPSCSQPLPTSLPACSNCWNIWSLPADTSYHEIFSLPKESNPFVIDANALKQKFRQMQATCHPDTWATQGQDKQDAAQALSSAVNHAYQTLLQPMPRIEYILTLNGNPLSETDTLEDESDKFLDFMMNIMMAREEIESAETREQVEPVLERNQEMMDETLKQIEGLVEEKKWPEVKRASVRLKYLDGIRKAA</sequence>
<dbReference type="InterPro" id="IPR036869">
    <property type="entry name" value="J_dom_sf"/>
</dbReference>
<accession>A0A9P5Q7V9</accession>
<dbReference type="GO" id="GO:0051087">
    <property type="term" value="F:protein-folding chaperone binding"/>
    <property type="evidence" value="ECO:0007669"/>
    <property type="project" value="InterPro"/>
</dbReference>
<dbReference type="SUPFAM" id="SSF47144">
    <property type="entry name" value="HSC20 (HSCB), C-terminal oligomerisation domain"/>
    <property type="match status" value="1"/>
</dbReference>
<dbReference type="AlphaFoldDB" id="A0A9P5Q7V9"/>
<comment type="caution">
    <text evidence="4">The sequence shown here is derived from an EMBL/GenBank/DDBJ whole genome shotgun (WGS) entry which is preliminary data.</text>
</comment>
<dbReference type="SUPFAM" id="SSF46565">
    <property type="entry name" value="Chaperone J-domain"/>
    <property type="match status" value="1"/>
</dbReference>
<keyword evidence="5" id="KW-1185">Reference proteome</keyword>
<keyword evidence="2" id="KW-0143">Chaperone</keyword>
<evidence type="ECO:0000256" key="1">
    <source>
        <dbReference type="ARBA" id="ARBA00010476"/>
    </source>
</evidence>
<comment type="similarity">
    <text evidence="1">Belongs to the HscB family.</text>
</comment>
<feature type="domain" description="J" evidence="3">
    <location>
        <begin position="31"/>
        <end position="106"/>
    </location>
</feature>
<name>A0A9P5Q7V9_9AGAR</name>
<evidence type="ECO:0000256" key="2">
    <source>
        <dbReference type="ARBA" id="ARBA00023186"/>
    </source>
</evidence>
<dbReference type="InterPro" id="IPR009073">
    <property type="entry name" value="HscB_oligo_C"/>
</dbReference>
<organism evidence="4 5">
    <name type="scientific">Rhodocollybia butyracea</name>
    <dbReference type="NCBI Taxonomy" id="206335"/>
    <lineage>
        <taxon>Eukaryota</taxon>
        <taxon>Fungi</taxon>
        <taxon>Dikarya</taxon>
        <taxon>Basidiomycota</taxon>
        <taxon>Agaricomycotina</taxon>
        <taxon>Agaricomycetes</taxon>
        <taxon>Agaricomycetidae</taxon>
        <taxon>Agaricales</taxon>
        <taxon>Marasmiineae</taxon>
        <taxon>Omphalotaceae</taxon>
        <taxon>Rhodocollybia</taxon>
    </lineage>
</organism>
<dbReference type="GO" id="GO:0001671">
    <property type="term" value="F:ATPase activator activity"/>
    <property type="evidence" value="ECO:0007669"/>
    <property type="project" value="InterPro"/>
</dbReference>
<dbReference type="Proteomes" id="UP000772434">
    <property type="component" value="Unassembled WGS sequence"/>
</dbReference>
<evidence type="ECO:0000313" key="4">
    <source>
        <dbReference type="EMBL" id="KAF9076295.1"/>
    </source>
</evidence>
<dbReference type="OrthoDB" id="448954at2759"/>
<dbReference type="PROSITE" id="PS50076">
    <property type="entry name" value="DNAJ_2"/>
    <property type="match status" value="1"/>
</dbReference>
<evidence type="ECO:0000313" key="5">
    <source>
        <dbReference type="Proteomes" id="UP000772434"/>
    </source>
</evidence>
<dbReference type="Pfam" id="PF07743">
    <property type="entry name" value="HSCB_C"/>
    <property type="match status" value="1"/>
</dbReference>
<dbReference type="EMBL" id="JADNRY010000007">
    <property type="protein sequence ID" value="KAF9076295.1"/>
    <property type="molecule type" value="Genomic_DNA"/>
</dbReference>
<dbReference type="NCBIfam" id="TIGR00714">
    <property type="entry name" value="hscB"/>
    <property type="match status" value="1"/>
</dbReference>
<dbReference type="SMART" id="SM00271">
    <property type="entry name" value="DnaJ"/>
    <property type="match status" value="1"/>
</dbReference>
<dbReference type="PANTHER" id="PTHR14021:SF15">
    <property type="entry name" value="IRON-SULFUR CLUSTER CO-CHAPERONE PROTEIN HSCB"/>
    <property type="match status" value="1"/>
</dbReference>
<dbReference type="InterPro" id="IPR004640">
    <property type="entry name" value="HscB"/>
</dbReference>
<dbReference type="GO" id="GO:0051259">
    <property type="term" value="P:protein complex oligomerization"/>
    <property type="evidence" value="ECO:0007669"/>
    <property type="project" value="InterPro"/>
</dbReference>
<dbReference type="Gene3D" id="1.20.1280.20">
    <property type="entry name" value="HscB, C-terminal domain"/>
    <property type="match status" value="1"/>
</dbReference>
<gene>
    <name evidence="4" type="ORF">BDP27DRAFT_1159541</name>
</gene>
<feature type="non-terminal residue" evidence="4">
    <location>
        <position position="1"/>
    </location>
</feature>
<dbReference type="GO" id="GO:0005739">
    <property type="term" value="C:mitochondrion"/>
    <property type="evidence" value="ECO:0007669"/>
    <property type="project" value="TreeGrafter"/>
</dbReference>
<dbReference type="InterPro" id="IPR036386">
    <property type="entry name" value="HscB_C_sf"/>
</dbReference>
<protein>
    <recommendedName>
        <fullName evidence="3">J domain-containing protein</fullName>
    </recommendedName>
</protein>
<proteinExistence type="inferred from homology"/>
<evidence type="ECO:0000259" key="3">
    <source>
        <dbReference type="PROSITE" id="PS50076"/>
    </source>
</evidence>
<dbReference type="InterPro" id="IPR001623">
    <property type="entry name" value="DnaJ_domain"/>
</dbReference>
<dbReference type="Gene3D" id="1.10.287.110">
    <property type="entry name" value="DnaJ domain"/>
    <property type="match status" value="1"/>
</dbReference>
<reference evidence="4" key="1">
    <citation type="submission" date="2020-11" db="EMBL/GenBank/DDBJ databases">
        <authorList>
            <consortium name="DOE Joint Genome Institute"/>
            <person name="Ahrendt S."/>
            <person name="Riley R."/>
            <person name="Andreopoulos W."/>
            <person name="Labutti K."/>
            <person name="Pangilinan J."/>
            <person name="Ruiz-Duenas F.J."/>
            <person name="Barrasa J.M."/>
            <person name="Sanchez-Garcia M."/>
            <person name="Camarero S."/>
            <person name="Miyauchi S."/>
            <person name="Serrano A."/>
            <person name="Linde D."/>
            <person name="Babiker R."/>
            <person name="Drula E."/>
            <person name="Ayuso-Fernandez I."/>
            <person name="Pacheco R."/>
            <person name="Padilla G."/>
            <person name="Ferreira P."/>
            <person name="Barriuso J."/>
            <person name="Kellner H."/>
            <person name="Castanera R."/>
            <person name="Alfaro M."/>
            <person name="Ramirez L."/>
            <person name="Pisabarro A.G."/>
            <person name="Kuo A."/>
            <person name="Tritt A."/>
            <person name="Lipzen A."/>
            <person name="He G."/>
            <person name="Yan M."/>
            <person name="Ng V."/>
            <person name="Cullen D."/>
            <person name="Martin F."/>
            <person name="Rosso M.-N."/>
            <person name="Henrissat B."/>
            <person name="Hibbett D."/>
            <person name="Martinez A.T."/>
            <person name="Grigoriev I.V."/>
        </authorList>
    </citation>
    <scope>NUCLEOTIDE SEQUENCE</scope>
    <source>
        <strain evidence="4">AH 40177</strain>
    </source>
</reference>
<dbReference type="PANTHER" id="PTHR14021">
    <property type="entry name" value="IRON-SULFUR CLUSTER CO-CHAPERONE PROTEIN HSCB"/>
    <property type="match status" value="1"/>
</dbReference>
<feature type="non-terminal residue" evidence="4">
    <location>
        <position position="194"/>
    </location>
</feature>